<dbReference type="InterPro" id="IPR009003">
    <property type="entry name" value="Peptidase_S1_PA"/>
</dbReference>
<dbReference type="InterPro" id="IPR001940">
    <property type="entry name" value="Peptidase_S1C"/>
</dbReference>
<evidence type="ECO:0000313" key="5">
    <source>
        <dbReference type="EMBL" id="GCE24366.1"/>
    </source>
</evidence>
<dbReference type="Proteomes" id="UP000287188">
    <property type="component" value="Unassembled WGS sequence"/>
</dbReference>
<keyword evidence="4" id="KW-0812">Transmembrane</keyword>
<comment type="caution">
    <text evidence="5">The sequence shown here is derived from an EMBL/GenBank/DDBJ whole genome shotgun (WGS) entry which is preliminary data.</text>
</comment>
<evidence type="ECO:0008006" key="7">
    <source>
        <dbReference type="Google" id="ProtNLM"/>
    </source>
</evidence>
<dbReference type="Gene3D" id="2.40.10.120">
    <property type="match status" value="1"/>
</dbReference>
<organism evidence="5 6">
    <name type="scientific">Dictyobacter kobayashii</name>
    <dbReference type="NCBI Taxonomy" id="2014872"/>
    <lineage>
        <taxon>Bacteria</taxon>
        <taxon>Bacillati</taxon>
        <taxon>Chloroflexota</taxon>
        <taxon>Ktedonobacteria</taxon>
        <taxon>Ktedonobacterales</taxon>
        <taxon>Dictyobacteraceae</taxon>
        <taxon>Dictyobacter</taxon>
    </lineage>
</organism>
<sequence length="316" mass="32728">MFRDENEYIPTYTPYVARPEYPTANAVLEHTTPVPPYGQGGGAPQMLEPQPLKKSSGMRTGAIFFMAVALLIIFGFGLFAGWQFASGSASTTANTTHTTTTSSTSSSTVNSTLAQTQQEVAIEKIKPSVVELDITTAQGEQLGSGVIIDKNGDIITNNHVVDGAQTIKAVLDDGRTLTAQLVGTAAADDLAVVRIQPFAKMEVATIGDSGQLTVGENVLAVGNPLGITETVTSGIISALNRSVTESNNVTINNAIQTDAAINPGNSGGALINEQGELVGIPTLAAINTESNTPANGVGFAIPSSLVKTALSQILQK</sequence>
<keyword evidence="4" id="KW-1133">Transmembrane helix</keyword>
<evidence type="ECO:0000256" key="3">
    <source>
        <dbReference type="SAM" id="MobiDB-lite"/>
    </source>
</evidence>
<dbReference type="AlphaFoldDB" id="A0A402AZ25"/>
<accession>A0A402AZ25</accession>
<gene>
    <name evidence="5" type="ORF">KDK_81660</name>
</gene>
<name>A0A402AZ25_9CHLR</name>
<feature type="region of interest" description="Disordered" evidence="3">
    <location>
        <begin position="90"/>
        <end position="110"/>
    </location>
</feature>
<evidence type="ECO:0000256" key="4">
    <source>
        <dbReference type="SAM" id="Phobius"/>
    </source>
</evidence>
<keyword evidence="2" id="KW-0378">Hydrolase</keyword>
<dbReference type="PANTHER" id="PTHR43343:SF3">
    <property type="entry name" value="PROTEASE DO-LIKE 8, CHLOROPLASTIC"/>
    <property type="match status" value="1"/>
</dbReference>
<keyword evidence="1" id="KW-0645">Protease</keyword>
<dbReference type="GO" id="GO:0004252">
    <property type="term" value="F:serine-type endopeptidase activity"/>
    <property type="evidence" value="ECO:0007669"/>
    <property type="project" value="InterPro"/>
</dbReference>
<feature type="transmembrane region" description="Helical" evidence="4">
    <location>
        <begin position="62"/>
        <end position="85"/>
    </location>
</feature>
<keyword evidence="4" id="KW-0472">Membrane</keyword>
<proteinExistence type="predicted"/>
<dbReference type="PRINTS" id="PR00834">
    <property type="entry name" value="PROTEASES2C"/>
</dbReference>
<dbReference type="EMBL" id="BIFS01000002">
    <property type="protein sequence ID" value="GCE24366.1"/>
    <property type="molecule type" value="Genomic_DNA"/>
</dbReference>
<keyword evidence="6" id="KW-1185">Reference proteome</keyword>
<evidence type="ECO:0000256" key="1">
    <source>
        <dbReference type="ARBA" id="ARBA00022670"/>
    </source>
</evidence>
<reference evidence="6" key="1">
    <citation type="submission" date="2018-12" db="EMBL/GenBank/DDBJ databases">
        <title>Tengunoibacter tsumagoiensis gen. nov., sp. nov., Dictyobacter kobayashii sp. nov., D. alpinus sp. nov., and D. joshuensis sp. nov. and description of Dictyobacteraceae fam. nov. within the order Ktedonobacterales isolated from Tengu-no-mugimeshi.</title>
        <authorList>
            <person name="Wang C.M."/>
            <person name="Zheng Y."/>
            <person name="Sakai Y."/>
            <person name="Toyoda A."/>
            <person name="Minakuchi Y."/>
            <person name="Abe K."/>
            <person name="Yokota A."/>
            <person name="Yabe S."/>
        </authorList>
    </citation>
    <scope>NUCLEOTIDE SEQUENCE [LARGE SCALE GENOMIC DNA]</scope>
    <source>
        <strain evidence="6">Uno11</strain>
    </source>
</reference>
<evidence type="ECO:0000313" key="6">
    <source>
        <dbReference type="Proteomes" id="UP000287188"/>
    </source>
</evidence>
<dbReference type="SUPFAM" id="SSF50494">
    <property type="entry name" value="Trypsin-like serine proteases"/>
    <property type="match status" value="1"/>
</dbReference>
<evidence type="ECO:0000256" key="2">
    <source>
        <dbReference type="ARBA" id="ARBA00022801"/>
    </source>
</evidence>
<protein>
    <recommendedName>
        <fullName evidence="7">Trypsin-like serine protease</fullName>
    </recommendedName>
</protein>
<dbReference type="OrthoDB" id="9758917at2"/>
<dbReference type="InterPro" id="IPR051201">
    <property type="entry name" value="Chloro_Bact_Ser_Proteases"/>
</dbReference>
<dbReference type="RefSeq" id="WP_126557587.1">
    <property type="nucleotide sequence ID" value="NZ_BIFS01000002.1"/>
</dbReference>
<dbReference type="GO" id="GO:0006508">
    <property type="term" value="P:proteolysis"/>
    <property type="evidence" value="ECO:0007669"/>
    <property type="project" value="UniProtKB-KW"/>
</dbReference>
<dbReference type="Pfam" id="PF13365">
    <property type="entry name" value="Trypsin_2"/>
    <property type="match status" value="1"/>
</dbReference>
<dbReference type="PANTHER" id="PTHR43343">
    <property type="entry name" value="PEPTIDASE S12"/>
    <property type="match status" value="1"/>
</dbReference>